<dbReference type="Gene3D" id="3.30.160.60">
    <property type="entry name" value="Classic Zinc Finger"/>
    <property type="match status" value="2"/>
</dbReference>
<dbReference type="OrthoDB" id="6430911at2759"/>
<dbReference type="InterPro" id="IPR036236">
    <property type="entry name" value="Znf_C2H2_sf"/>
</dbReference>
<keyword evidence="4" id="KW-0862">Zinc</keyword>
<keyword evidence="2" id="KW-0677">Repeat</keyword>
<feature type="domain" description="C2H2-type" evidence="7">
    <location>
        <begin position="131"/>
        <end position="158"/>
    </location>
</feature>
<proteinExistence type="predicted"/>
<dbReference type="PANTHER" id="PTHR24379">
    <property type="entry name" value="KRAB AND ZINC FINGER DOMAIN-CONTAINING"/>
    <property type="match status" value="1"/>
</dbReference>
<evidence type="ECO:0000256" key="5">
    <source>
        <dbReference type="PROSITE-ProRule" id="PRU00042"/>
    </source>
</evidence>
<dbReference type="STRING" id="407821.A0A087U2I7"/>
<evidence type="ECO:0000313" key="8">
    <source>
        <dbReference type="EMBL" id="KFM71576.1"/>
    </source>
</evidence>
<feature type="non-terminal residue" evidence="8">
    <location>
        <position position="1372"/>
    </location>
</feature>
<name>A0A087U2I7_STEMI</name>
<dbReference type="Proteomes" id="UP000054359">
    <property type="component" value="Unassembled WGS sequence"/>
</dbReference>
<feature type="compositionally biased region" description="Basic and acidic residues" evidence="6">
    <location>
        <begin position="675"/>
        <end position="689"/>
    </location>
</feature>
<evidence type="ECO:0000313" key="9">
    <source>
        <dbReference type="Proteomes" id="UP000054359"/>
    </source>
</evidence>
<evidence type="ECO:0000256" key="6">
    <source>
        <dbReference type="SAM" id="MobiDB-lite"/>
    </source>
</evidence>
<dbReference type="SUPFAM" id="SSF57667">
    <property type="entry name" value="beta-beta-alpha zinc fingers"/>
    <property type="match status" value="2"/>
</dbReference>
<keyword evidence="3 5" id="KW-0863">Zinc-finger</keyword>
<evidence type="ECO:0000259" key="7">
    <source>
        <dbReference type="PROSITE" id="PS50157"/>
    </source>
</evidence>
<reference evidence="8 9" key="1">
    <citation type="submission" date="2013-11" db="EMBL/GenBank/DDBJ databases">
        <title>Genome sequencing of Stegodyphus mimosarum.</title>
        <authorList>
            <person name="Bechsgaard J."/>
        </authorList>
    </citation>
    <scope>NUCLEOTIDE SEQUENCE [LARGE SCALE GENOMIC DNA]</scope>
</reference>
<protein>
    <submittedName>
        <fullName evidence="8">Zinc finger protein 112-like protein</fullName>
    </submittedName>
</protein>
<keyword evidence="1" id="KW-0479">Metal-binding</keyword>
<evidence type="ECO:0000256" key="3">
    <source>
        <dbReference type="ARBA" id="ARBA00022771"/>
    </source>
</evidence>
<organism evidence="8 9">
    <name type="scientific">Stegodyphus mimosarum</name>
    <name type="common">African social velvet spider</name>
    <dbReference type="NCBI Taxonomy" id="407821"/>
    <lineage>
        <taxon>Eukaryota</taxon>
        <taxon>Metazoa</taxon>
        <taxon>Ecdysozoa</taxon>
        <taxon>Arthropoda</taxon>
        <taxon>Chelicerata</taxon>
        <taxon>Arachnida</taxon>
        <taxon>Araneae</taxon>
        <taxon>Araneomorphae</taxon>
        <taxon>Entelegynae</taxon>
        <taxon>Eresoidea</taxon>
        <taxon>Eresidae</taxon>
        <taxon>Stegodyphus</taxon>
    </lineage>
</organism>
<evidence type="ECO:0000256" key="4">
    <source>
        <dbReference type="ARBA" id="ARBA00022833"/>
    </source>
</evidence>
<dbReference type="PROSITE" id="PS00028">
    <property type="entry name" value="ZINC_FINGER_C2H2_1"/>
    <property type="match status" value="5"/>
</dbReference>
<feature type="domain" description="C2H2-type" evidence="7">
    <location>
        <begin position="34"/>
        <end position="61"/>
    </location>
</feature>
<dbReference type="PROSITE" id="PS50157">
    <property type="entry name" value="ZINC_FINGER_C2H2_2"/>
    <property type="match status" value="3"/>
</dbReference>
<feature type="region of interest" description="Disordered" evidence="6">
    <location>
        <begin position="655"/>
        <end position="694"/>
    </location>
</feature>
<accession>A0A087U2I7</accession>
<dbReference type="PANTHER" id="PTHR24379:SF121">
    <property type="entry name" value="C2H2-TYPE DOMAIN-CONTAINING PROTEIN"/>
    <property type="match status" value="1"/>
</dbReference>
<dbReference type="InterPro" id="IPR013087">
    <property type="entry name" value="Znf_C2H2_type"/>
</dbReference>
<dbReference type="GO" id="GO:0008270">
    <property type="term" value="F:zinc ion binding"/>
    <property type="evidence" value="ECO:0007669"/>
    <property type="project" value="UniProtKB-KW"/>
</dbReference>
<keyword evidence="9" id="KW-1185">Reference proteome</keyword>
<sequence length="1372" mass="155772">MKKNTVFSCKQCGQDFAVKKLLHNHEKNCIAPNFNCDICNKQFLDHVLLAKHILTHIGAMPYFCHVCKISFISRRQLQLHSLTHEKSLRREGVNLKLLNGNLHECNRCICKFSSWPKLAFHYVCHIKEMHYTCGICNTSFFNKRNFEIHSHLHKADGVMNCDICNETFEIKSRCLLHVITHSKFEWFRYFPSCESVESAVTFNSSVSSGNNSENLLSVSADNSVNESANCQNSEEVNRIILDEYDNTRSQVFMKEEHDPVTSEYSNELHLESSNRNESHVTLENLNKLGLDNNSQNLKTEPYEITDFDEDSMNEGFSSIDSDNITCKLEHSEPRVKELSVLLYKLPDCVYDAYSYNEYIEVHKLKLVKSRNCWTSSTISNEACGLVDNFPHVCSETIHALSASELEENMCHEVDEESNSYQNFNLKECRIVLIDIAANNVSNSVYTSLPLEESSECVNQALNKVFKNDEVKTRRASSVQHHATKNLDTSDQREALSFYIKSCGKDLVNDHLKSKPLQRENSADNLLPRDQFNPNSCLNGTSENNISVQMKKLYVKVHKLAGNILNLYMNNQPIVLKKDAVLGNLNILGDCSSIVEYNSVSDASNIENGYCESDNFNNEKACCKSNMPTVVENNTTYEHDHRQEDRPNKILSEQQLKGCKKKGNENTVSSTSNFRNEGKSKKFSRKQEQKKIRKKKRLRKKRILFKKYIKSLLLNSCMDSKFLLTLKYSHLARTVKELEKRCKENDIDENYFSFVEGMINSAFLSKKKIKKLKSSSGSIQNYKMCASKMRKNACTDNAAMESISSEVATADNNTSSMLKNNSELNDHNYHSVIEEMMQMKACPSGYLDNKVTKKEKKKEFKNAAEISNKREKIPVMKSASSCSHDSKIMALYSKLEKFKKSQKMKKKKRNYDFTGIASKIIKNKNRKEIDSSTNTNSKTIENVSNGEFTNHASDDEFLPCDVITSCTNHHQFSNEADKNGIQGKYCMRHNLENNKRMKNQETNSFSNFDSKSRQNICENEVRKVSFTKNAVCAKLTERNIVNNIAKASLKRSKYRIKAKKKNISEMKVFNDTNAEKKITSDPKKVSRAVQVTEKRKNNSLGLQNIHFYCSSGGNNKSKHNVFQIKKVNYSGIRNKKKKRLLSENKNQLLMNKCKKKLLREKSDQQLSSMPIINSVSHSDHVTFVTGKSLINSPSKSECERTQNSDNNQEMKSIYLPRIITNSCFSVAQPDQSSYPGISSIQTLHSPSQSMNLGVITPAPVINQNCSEIPSPVLLKYNAVQSLPAVNVINSPPKTNDGNLAYIENCSTFVPALSLVENPLYSQNTDTCSSVEEGKILIQNTNVQGLPVIESVGHLVILNGANISSVVPSICNDY</sequence>
<feature type="domain" description="C2H2-type" evidence="7">
    <location>
        <begin position="7"/>
        <end position="27"/>
    </location>
</feature>
<feature type="compositionally biased region" description="Polar residues" evidence="6">
    <location>
        <begin position="664"/>
        <end position="674"/>
    </location>
</feature>
<evidence type="ECO:0000256" key="1">
    <source>
        <dbReference type="ARBA" id="ARBA00022723"/>
    </source>
</evidence>
<dbReference type="SMART" id="SM00355">
    <property type="entry name" value="ZnF_C2H2"/>
    <property type="match status" value="6"/>
</dbReference>
<gene>
    <name evidence="8" type="ORF">X975_15136</name>
</gene>
<dbReference type="EMBL" id="KK117845">
    <property type="protein sequence ID" value="KFM71576.1"/>
    <property type="molecule type" value="Genomic_DNA"/>
</dbReference>
<evidence type="ECO:0000256" key="2">
    <source>
        <dbReference type="ARBA" id="ARBA00022737"/>
    </source>
</evidence>